<dbReference type="EMBL" id="CATOUU010000830">
    <property type="protein sequence ID" value="CAI9951957.1"/>
    <property type="molecule type" value="Genomic_DNA"/>
</dbReference>
<sequence>MPGPFWAVARSTRRSISFSGLILFSVARRSFSLKQILQVKGVAGVHDLHAWTFAQGKEVAHCHVVRKSKSDLCREPQQNLKRGHPRISRPRVHNVTINIYSYIYKYCICLLFNIILVFVEVNQYNTIE</sequence>
<keyword evidence="1" id="KW-0472">Membrane</keyword>
<evidence type="ECO:0000313" key="4">
    <source>
        <dbReference type="EMBL" id="CAL6094702.1"/>
    </source>
</evidence>
<gene>
    <name evidence="2" type="ORF">HINF_LOCUS39594</name>
    <name evidence="3" type="ORF">HINF_LOCUS39602</name>
    <name evidence="4" type="ORF">HINF_LOCUS67595</name>
    <name evidence="5" type="ORF">HINF_LOCUS67603</name>
</gene>
<keyword evidence="1" id="KW-1133">Transmembrane helix</keyword>
<dbReference type="EMBL" id="CATOUU010000830">
    <property type="protein sequence ID" value="CAI9951949.1"/>
    <property type="molecule type" value="Genomic_DNA"/>
</dbReference>
<comment type="caution">
    <text evidence="2">The sequence shown here is derived from an EMBL/GenBank/DDBJ whole genome shotgun (WGS) entry which is preliminary data.</text>
</comment>
<dbReference type="Proteomes" id="UP001642409">
    <property type="component" value="Unassembled WGS sequence"/>
</dbReference>
<evidence type="ECO:0000313" key="3">
    <source>
        <dbReference type="EMBL" id="CAI9951957.1"/>
    </source>
</evidence>
<feature type="transmembrane region" description="Helical" evidence="1">
    <location>
        <begin position="99"/>
        <end position="119"/>
    </location>
</feature>
<protein>
    <submittedName>
        <fullName evidence="2">Zinc transporter protein</fullName>
    </submittedName>
    <submittedName>
        <fullName evidence="4">Zinc_transporter protein</fullName>
    </submittedName>
</protein>
<evidence type="ECO:0000256" key="1">
    <source>
        <dbReference type="SAM" id="Phobius"/>
    </source>
</evidence>
<keyword evidence="1" id="KW-0812">Transmembrane</keyword>
<organism evidence="2">
    <name type="scientific">Hexamita inflata</name>
    <dbReference type="NCBI Taxonomy" id="28002"/>
    <lineage>
        <taxon>Eukaryota</taxon>
        <taxon>Metamonada</taxon>
        <taxon>Diplomonadida</taxon>
        <taxon>Hexamitidae</taxon>
        <taxon>Hexamitinae</taxon>
        <taxon>Hexamita</taxon>
    </lineage>
</organism>
<proteinExistence type="predicted"/>
<reference evidence="2" key="1">
    <citation type="submission" date="2023-06" db="EMBL/GenBank/DDBJ databases">
        <authorList>
            <person name="Kurt Z."/>
        </authorList>
    </citation>
    <scope>NUCLEOTIDE SEQUENCE</scope>
</reference>
<dbReference type="EMBL" id="CAXDID020000469">
    <property type="protein sequence ID" value="CAL6094702.1"/>
    <property type="molecule type" value="Genomic_DNA"/>
</dbReference>
<dbReference type="EMBL" id="CAXDID020000469">
    <property type="protein sequence ID" value="CAL6094718.1"/>
    <property type="molecule type" value="Genomic_DNA"/>
</dbReference>
<dbReference type="AlphaFoldDB" id="A0AA86QF87"/>
<evidence type="ECO:0000313" key="6">
    <source>
        <dbReference type="Proteomes" id="UP001642409"/>
    </source>
</evidence>
<reference evidence="4 6" key="2">
    <citation type="submission" date="2024-07" db="EMBL/GenBank/DDBJ databases">
        <authorList>
            <person name="Akdeniz Z."/>
        </authorList>
    </citation>
    <scope>NUCLEOTIDE SEQUENCE [LARGE SCALE GENOMIC DNA]</scope>
</reference>
<evidence type="ECO:0000313" key="5">
    <source>
        <dbReference type="EMBL" id="CAL6094718.1"/>
    </source>
</evidence>
<keyword evidence="6" id="KW-1185">Reference proteome</keyword>
<accession>A0AA86QF87</accession>
<evidence type="ECO:0000313" key="2">
    <source>
        <dbReference type="EMBL" id="CAI9951949.1"/>
    </source>
</evidence>
<name>A0AA86QF87_9EUKA</name>